<dbReference type="InterPro" id="IPR000182">
    <property type="entry name" value="GNAT_dom"/>
</dbReference>
<dbReference type="OrthoDB" id="3174529at2"/>
<dbReference type="AlphaFoldDB" id="A0A7X3FJS5"/>
<dbReference type="GO" id="GO:0016747">
    <property type="term" value="F:acyltransferase activity, transferring groups other than amino-acyl groups"/>
    <property type="evidence" value="ECO:0007669"/>
    <property type="project" value="InterPro"/>
</dbReference>
<feature type="domain" description="N-acetyltransferase" evidence="1">
    <location>
        <begin position="132"/>
        <end position="269"/>
    </location>
</feature>
<dbReference type="InterPro" id="IPR016181">
    <property type="entry name" value="Acyl_CoA_acyltransferase"/>
</dbReference>
<sequence>MVEKSGEIGGILDQELFKCDEIPYNLIYLIREGERARCLTTPDRKALLAQTPGHNAWLWVSRDLDYEQRSAVTLEFVDSMKGVPLPGISGDGGVVQSFAEMYSRYYNVPHHIHIGMQSYVCPKVNKPLDVRGAVRRAVLSDVRTIAEYMAGFLEGAYGITVEAAGQISGAAKLVGTGNLYLWIVDGKPVSMANIAHRSPRHGRINQVYTPKPMRKKGYASALVAELCEILEKERLQAMLYADLKNPDSNKVYRTIGFEERGKIVEIKFS</sequence>
<gene>
    <name evidence="2" type="ORF">EDM21_13985</name>
</gene>
<proteinExistence type="predicted"/>
<comment type="caution">
    <text evidence="2">The sequence shown here is derived from an EMBL/GenBank/DDBJ whole genome shotgun (WGS) entry which is preliminary data.</text>
</comment>
<dbReference type="Gene3D" id="3.40.630.30">
    <property type="match status" value="1"/>
</dbReference>
<reference evidence="2 3" key="1">
    <citation type="journal article" date="2019" name="Microorganisms">
        <title>Paenibacillus lutrae sp. nov., A Chitinolytic Species Isolated from A River Otter in Castril Natural Park, Granada, Spain.</title>
        <authorList>
            <person name="Rodriguez M."/>
            <person name="Reina J.C."/>
            <person name="Bejar V."/>
            <person name="Llamas I."/>
        </authorList>
    </citation>
    <scope>NUCLEOTIDE SEQUENCE [LARGE SCALE GENOMIC DNA]</scope>
    <source>
        <strain evidence="2 3">N10</strain>
    </source>
</reference>
<evidence type="ECO:0000313" key="3">
    <source>
        <dbReference type="Proteomes" id="UP000490800"/>
    </source>
</evidence>
<organism evidence="2 3">
    <name type="scientific">Paenibacillus lutrae</name>
    <dbReference type="NCBI Taxonomy" id="2078573"/>
    <lineage>
        <taxon>Bacteria</taxon>
        <taxon>Bacillati</taxon>
        <taxon>Bacillota</taxon>
        <taxon>Bacilli</taxon>
        <taxon>Bacillales</taxon>
        <taxon>Paenibacillaceae</taxon>
        <taxon>Paenibacillus</taxon>
    </lineage>
</organism>
<dbReference type="SUPFAM" id="SSF55729">
    <property type="entry name" value="Acyl-CoA N-acyltransferases (Nat)"/>
    <property type="match status" value="1"/>
</dbReference>
<dbReference type="Proteomes" id="UP000490800">
    <property type="component" value="Unassembled WGS sequence"/>
</dbReference>
<dbReference type="PROSITE" id="PS51186">
    <property type="entry name" value="GNAT"/>
    <property type="match status" value="1"/>
</dbReference>
<name>A0A7X3FJS5_9BACL</name>
<evidence type="ECO:0000259" key="1">
    <source>
        <dbReference type="PROSITE" id="PS51186"/>
    </source>
</evidence>
<dbReference type="EMBL" id="RHLK01000007">
    <property type="protein sequence ID" value="MVP00617.1"/>
    <property type="molecule type" value="Genomic_DNA"/>
</dbReference>
<accession>A0A7X3FJS5</accession>
<keyword evidence="3" id="KW-1185">Reference proteome</keyword>
<dbReference type="CDD" id="cd04301">
    <property type="entry name" value="NAT_SF"/>
    <property type="match status" value="1"/>
</dbReference>
<dbReference type="Pfam" id="PF00583">
    <property type="entry name" value="Acetyltransf_1"/>
    <property type="match status" value="1"/>
</dbReference>
<protein>
    <submittedName>
        <fullName evidence="2">GNAT family N-acetyltransferase</fullName>
    </submittedName>
</protein>
<keyword evidence="2" id="KW-0808">Transferase</keyword>
<evidence type="ECO:0000313" key="2">
    <source>
        <dbReference type="EMBL" id="MVP00617.1"/>
    </source>
</evidence>
<dbReference type="RefSeq" id="WP_157336325.1">
    <property type="nucleotide sequence ID" value="NZ_RHLK01000007.1"/>
</dbReference>